<evidence type="ECO:0000313" key="2">
    <source>
        <dbReference type="EMBL" id="AWM35704.1"/>
    </source>
</evidence>
<dbReference type="AlphaFoldDB" id="A0A2Z3H278"/>
<dbReference type="RefSeq" id="WP_010037141.1">
    <property type="nucleotide sequence ID" value="NZ_CP025958.1"/>
</dbReference>
<dbReference type="Proteomes" id="UP000245802">
    <property type="component" value="Chromosome"/>
</dbReference>
<keyword evidence="3" id="KW-1185">Reference proteome</keyword>
<protein>
    <recommendedName>
        <fullName evidence="4">EGF-like domain-containing protein</fullName>
    </recommendedName>
</protein>
<name>A0A2Z3H278_9BACT</name>
<dbReference type="KEGG" id="gog:C1280_00800"/>
<evidence type="ECO:0000313" key="3">
    <source>
        <dbReference type="Proteomes" id="UP000245802"/>
    </source>
</evidence>
<dbReference type="EMBL" id="CP025958">
    <property type="protein sequence ID" value="AWM35704.1"/>
    <property type="molecule type" value="Genomic_DNA"/>
</dbReference>
<keyword evidence="1" id="KW-0732">Signal</keyword>
<feature type="chain" id="PRO_5016344730" description="EGF-like domain-containing protein" evidence="1">
    <location>
        <begin position="25"/>
        <end position="89"/>
    </location>
</feature>
<accession>A0A2Z3H278</accession>
<feature type="signal peptide" evidence="1">
    <location>
        <begin position="1"/>
        <end position="24"/>
    </location>
</feature>
<evidence type="ECO:0008006" key="4">
    <source>
        <dbReference type="Google" id="ProtNLM"/>
    </source>
</evidence>
<evidence type="ECO:0000256" key="1">
    <source>
        <dbReference type="SAM" id="SignalP"/>
    </source>
</evidence>
<gene>
    <name evidence="2" type="ORF">C1280_00800</name>
</gene>
<reference evidence="2 3" key="1">
    <citation type="submission" date="2018-01" db="EMBL/GenBank/DDBJ databases">
        <title>G. obscuriglobus.</title>
        <authorList>
            <person name="Franke J."/>
            <person name="Blomberg W."/>
            <person name="Selmecki A."/>
        </authorList>
    </citation>
    <scope>NUCLEOTIDE SEQUENCE [LARGE SCALE GENOMIC DNA]</scope>
    <source>
        <strain evidence="2 3">DSM 5831</strain>
    </source>
</reference>
<proteinExistence type="predicted"/>
<organism evidence="2 3">
    <name type="scientific">Gemmata obscuriglobus</name>
    <dbReference type="NCBI Taxonomy" id="114"/>
    <lineage>
        <taxon>Bacteria</taxon>
        <taxon>Pseudomonadati</taxon>
        <taxon>Planctomycetota</taxon>
        <taxon>Planctomycetia</taxon>
        <taxon>Gemmatales</taxon>
        <taxon>Gemmataceae</taxon>
        <taxon>Gemmata</taxon>
    </lineage>
</organism>
<sequence length="89" mass="9303">MSNTLNRIAAKALCTLSVAMLTFAGILAAGGFVRADDPVPVPVEDYAAPCLLASCRVDQNGNYQVGKSCTGHIIGSCTCYQVLGVYDCQ</sequence>